<protein>
    <recommendedName>
        <fullName evidence="4">Gfo/Idh/MocA-like oxidoreductase C-terminal domain-containing protein</fullName>
    </recommendedName>
</protein>
<dbReference type="RefSeq" id="WP_254156372.1">
    <property type="nucleotide sequence ID" value="NZ_CP100355.1"/>
</dbReference>
<keyword evidence="3" id="KW-1185">Reference proteome</keyword>
<accession>A0A9E7N8Y1</accession>
<dbReference type="AlphaFoldDB" id="A0A9E7N8Y1"/>
<evidence type="ECO:0000313" key="2">
    <source>
        <dbReference type="EMBL" id="UTF52445.1"/>
    </source>
</evidence>
<dbReference type="GeneID" id="73290712"/>
<dbReference type="EMBL" id="CP100355">
    <property type="protein sequence ID" value="UTF52445.1"/>
    <property type="molecule type" value="Genomic_DNA"/>
</dbReference>
<dbReference type="Gene3D" id="3.30.360.10">
    <property type="entry name" value="Dihydrodipicolinate Reductase, domain 2"/>
    <property type="match status" value="1"/>
</dbReference>
<dbReference type="KEGG" id="sawl:NGM29_11660"/>
<dbReference type="Proteomes" id="UP001056855">
    <property type="component" value="Chromosome"/>
</dbReference>
<gene>
    <name evidence="2" type="ORF">NGM29_11660</name>
</gene>
<reference evidence="2" key="1">
    <citation type="submission" date="2022-06" db="EMBL/GenBank/DDBJ databases">
        <title>Diverse halophilic archaea isolated from saline environments.</title>
        <authorList>
            <person name="Cui H.-L."/>
        </authorList>
    </citation>
    <scope>NUCLEOTIDE SEQUENCE</scope>
    <source>
        <strain evidence="2">WLHS1</strain>
    </source>
</reference>
<organism evidence="2 3">
    <name type="scientific">Natronosalvus rutilus</name>
    <dbReference type="NCBI Taxonomy" id="2953753"/>
    <lineage>
        <taxon>Archaea</taxon>
        <taxon>Methanobacteriati</taxon>
        <taxon>Methanobacteriota</taxon>
        <taxon>Stenosarchaea group</taxon>
        <taxon>Halobacteria</taxon>
        <taxon>Halobacteriales</taxon>
        <taxon>Natrialbaceae</taxon>
        <taxon>Natronosalvus</taxon>
    </lineage>
</organism>
<evidence type="ECO:0000313" key="3">
    <source>
        <dbReference type="Proteomes" id="UP001056855"/>
    </source>
</evidence>
<evidence type="ECO:0000256" key="1">
    <source>
        <dbReference type="SAM" id="MobiDB-lite"/>
    </source>
</evidence>
<name>A0A9E7N8Y1_9EURY</name>
<sequence>MDYFAQTLKHTDAREGDDGTASINWGSDSNRGLVDDFVETIRDVRVPETTGEEGIVAVAVVEATHGFVKRGDPVDVEFP</sequence>
<evidence type="ECO:0008006" key="4">
    <source>
        <dbReference type="Google" id="ProtNLM"/>
    </source>
</evidence>
<proteinExistence type="predicted"/>
<feature type="region of interest" description="Disordered" evidence="1">
    <location>
        <begin position="1"/>
        <end position="24"/>
    </location>
</feature>